<reference evidence="1 2" key="1">
    <citation type="journal article" date="2015" name="Genome Announc.">
        <title>Genome sequencing of 18 francisella strains to aid in assay development and testing.</title>
        <authorList>
            <person name="Johnson S.L."/>
            <person name="Daligault H.E."/>
            <person name="Davenport K.W."/>
            <person name="Coyne S.R."/>
            <person name="Frey K.G."/>
            <person name="Koroleva G.I."/>
            <person name="Broomall S.M."/>
            <person name="Bishop-Lilly K.A."/>
            <person name="Bruce D.C."/>
            <person name="Chertkov O."/>
            <person name="Freitas T."/>
            <person name="Jaissle J."/>
            <person name="Ladner J.T."/>
            <person name="Rosenzweig C.N."/>
            <person name="Gibbons H.S."/>
            <person name="Palacios G.F."/>
            <person name="Redden C.L."/>
            <person name="Xu Y."/>
            <person name="Minogue T.D."/>
            <person name="Chain P.S."/>
        </authorList>
    </citation>
    <scope>NUCLEOTIDE SEQUENCE [LARGE SCALE GENOMIC DNA]</scope>
    <source>
        <strain evidence="1 2">LVS</strain>
    </source>
</reference>
<dbReference type="AlphaFoldDB" id="A0AAI8FU68"/>
<name>A0AAI8FU68_FRATH</name>
<proteinExistence type="predicted"/>
<evidence type="ECO:0000313" key="1">
    <source>
        <dbReference type="EMBL" id="AJI59602.1"/>
    </source>
</evidence>
<organism evidence="1 2">
    <name type="scientific">Francisella tularensis subsp. holarctica (strain LVS)</name>
    <dbReference type="NCBI Taxonomy" id="376619"/>
    <lineage>
        <taxon>Bacteria</taxon>
        <taxon>Pseudomonadati</taxon>
        <taxon>Pseudomonadota</taxon>
        <taxon>Gammaproteobacteria</taxon>
        <taxon>Thiotrichales</taxon>
        <taxon>Francisellaceae</taxon>
        <taxon>Francisella</taxon>
    </lineage>
</organism>
<evidence type="ECO:0000313" key="2">
    <source>
        <dbReference type="Proteomes" id="UP000031874"/>
    </source>
</evidence>
<accession>A0AAI8FU68</accession>
<dbReference type="Proteomes" id="UP000031874">
    <property type="component" value="Chromosome"/>
</dbReference>
<protein>
    <submittedName>
        <fullName evidence="1">Uncharacterized protein</fullName>
    </submittedName>
</protein>
<gene>
    <name evidence="1" type="ORF">AW21_539</name>
</gene>
<sequence length="48" mass="5785">MHDYITDFKYIIFNISISFTYKRNIAVMLYTKTNHLLDCYESVKNSKT</sequence>
<dbReference type="EMBL" id="CP009694">
    <property type="protein sequence ID" value="AJI59602.1"/>
    <property type="molecule type" value="Genomic_DNA"/>
</dbReference>